<gene>
    <name evidence="4" type="primary">bag</name>
    <name evidence="4" type="ORF">D8845_01840</name>
</gene>
<evidence type="ECO:0000313" key="5">
    <source>
        <dbReference type="Proteomes" id="UP000267870"/>
    </source>
</evidence>
<dbReference type="EMBL" id="RJNZ01000001">
    <property type="protein sequence ID" value="RSI94511.1"/>
    <property type="molecule type" value="Genomic_DNA"/>
</dbReference>
<evidence type="ECO:0000259" key="3">
    <source>
        <dbReference type="Pfam" id="PF04650"/>
    </source>
</evidence>
<feature type="compositionally biased region" description="Basic and acidic residues" evidence="2">
    <location>
        <begin position="186"/>
        <end position="197"/>
    </location>
</feature>
<dbReference type="InterPro" id="IPR005877">
    <property type="entry name" value="YSIRK_signal_dom"/>
</dbReference>
<dbReference type="Proteomes" id="UP000267870">
    <property type="component" value="Unassembled WGS sequence"/>
</dbReference>
<dbReference type="Pfam" id="PF04650">
    <property type="entry name" value="YSIRK_signal"/>
    <property type="match status" value="1"/>
</dbReference>
<accession>A0A428DK13</accession>
<feature type="domain" description="YSIRK Gram-positive signal peptide" evidence="3">
    <location>
        <begin position="17"/>
        <end position="42"/>
    </location>
</feature>
<feature type="region of interest" description="Disordered" evidence="2">
    <location>
        <begin position="173"/>
        <end position="219"/>
    </location>
</feature>
<feature type="compositionally biased region" description="Polar residues" evidence="2">
    <location>
        <begin position="173"/>
        <end position="185"/>
    </location>
</feature>
<dbReference type="RefSeq" id="WP_125452285.1">
    <property type="nucleotide sequence ID" value="NZ_RJNZ01000001.1"/>
</dbReference>
<name>A0A428DK13_STRMT</name>
<reference evidence="4 5" key="1">
    <citation type="submission" date="2018-11" db="EMBL/GenBank/DDBJ databases">
        <title>Species Designations Belie Phenotypic and Genotypic Heterogeneity in Oral Streptococci.</title>
        <authorList>
            <person name="Velsko I."/>
        </authorList>
    </citation>
    <scope>NUCLEOTIDE SEQUENCE [LARGE SCALE GENOMIC DNA]</scope>
    <source>
        <strain evidence="4 5">BCC55</strain>
    </source>
</reference>
<organism evidence="4 5">
    <name type="scientific">Streptococcus mitis</name>
    <dbReference type="NCBI Taxonomy" id="28037"/>
    <lineage>
        <taxon>Bacteria</taxon>
        <taxon>Bacillati</taxon>
        <taxon>Bacillota</taxon>
        <taxon>Bacilli</taxon>
        <taxon>Lactobacillales</taxon>
        <taxon>Streptococcaceae</taxon>
        <taxon>Streptococcus</taxon>
        <taxon>Streptococcus mitis group</taxon>
    </lineage>
</organism>
<evidence type="ECO:0000256" key="2">
    <source>
        <dbReference type="SAM" id="MobiDB-lite"/>
    </source>
</evidence>
<evidence type="ECO:0000313" key="4">
    <source>
        <dbReference type="EMBL" id="RSI94511.1"/>
    </source>
</evidence>
<proteinExistence type="predicted"/>
<protein>
    <submittedName>
        <fullName evidence="4">IgA FC receptor</fullName>
    </submittedName>
</protein>
<evidence type="ECO:0000256" key="1">
    <source>
        <dbReference type="ARBA" id="ARBA00022729"/>
    </source>
</evidence>
<keyword evidence="1" id="KW-0732">Signal</keyword>
<comment type="caution">
    <text evidence="4">The sequence shown here is derived from an EMBL/GenBank/DDBJ whole genome shotgun (WGS) entry which is preliminary data.</text>
</comment>
<sequence length="219" mass="23979">MENKSNSLSRVKRHQREKVLRFSIRKYSFGAASVAVAALMFLGARVASADSVIENNSQNTTDVHNQKEKNKSLAEIQQPTAIKVEAAQNPSENKTTTNIESVVIVIDKAKLKKVVEELNTTLSSKSDLDKSVISPIKDRVQKGQALLDSDTATQKDVDELLSLLESDLTVLSNATKESSKVQETATENKTEVKDNKITSELGEAEKSTSQNKEADKSTT</sequence>
<dbReference type="AlphaFoldDB" id="A0A428DK13"/>
<dbReference type="NCBIfam" id="TIGR01168">
    <property type="entry name" value="YSIRK_signal"/>
    <property type="match status" value="1"/>
</dbReference>
<keyword evidence="4" id="KW-0675">Receptor</keyword>